<feature type="compositionally biased region" description="Polar residues" evidence="2">
    <location>
        <begin position="698"/>
        <end position="711"/>
    </location>
</feature>
<evidence type="ECO:0000256" key="1">
    <source>
        <dbReference type="PROSITE-ProRule" id="PRU00047"/>
    </source>
</evidence>
<sequence length="855" mass="97846">MESSNSNLKERELQLTQRLAKQRHSNCMTWFEQLETHLHDLYLLNSPYAVDAFKPAFRSFFGEEHQTFKLKMFHNLDQLRLQLERENLHGVNAKTCLQALRTQFKEFLASKGVNATDLLNQDWQQDFEDFTRCEPSAYRRELLENLDTLEAVIHRVVNTYGVLRMKENELNALKENGSQLHDEILHEHQIKSSVKMQSQDIQINPVQAMDDSLIVSKSSLIEPENNNAFSKSEIETQMQRQEEKVNMREAVDAGLVVTESSGTKPDKQDTSSSSGNYTTQAVDADIGPVNDEEPFAEVQLTALHNILANEQQHTEQSEPSYDTHLLETIDSNTTPTSTNMCHRGGEIDQDALLKTELLKTKDMVDKEIYNELSKRFLQLEKHCISLEIQIQQKEESFQSNKPCKNQEFPEFREFFVINDLKAQLLARTTLICNLKKQIKSVKETSNEAKGREALRALISHLAKATAHGVASESHVQRERDRLCSLCSWNQDCACIVTTSIFTSRDGESMESYNSQFYKLMMSMESYYSRFYKLMNELTRNNLEVTIMQVTLVKQSEKIDTISYHRLFDILKQFQKEVNDIRAERIAKSANPLALLAAAQPYSDNYYQAPKPQRSNATSSSTRPSASTRHKGKEIAKPVTPQSESVSEEDSDPEQAQRDKDMQKNLALLAKYFKKLYKPTNNNLRTSSNSRNKTEDTTPRYNNDNQSRQFGNQRTMTVAGARETVGSQVVQQTGIQCFNCKGYGHYAKECRKPKRVKDYAYHKEKMMMCKQAEQGASGSAQLLQKMMSKVQRNTKSDASASKQHPSRPSTGWKITDTRDADVDSSMHRSDPESEQSEQSSDNIPMQMNGHVSELRH</sequence>
<dbReference type="Proteomes" id="UP001151760">
    <property type="component" value="Unassembled WGS sequence"/>
</dbReference>
<evidence type="ECO:0000259" key="3">
    <source>
        <dbReference type="PROSITE" id="PS50158"/>
    </source>
</evidence>
<keyword evidence="1" id="KW-0863">Zinc-finger</keyword>
<name>A0ABQ5BWV1_9ASTR</name>
<feature type="compositionally biased region" description="Basic and acidic residues" evidence="2">
    <location>
        <begin position="814"/>
        <end position="830"/>
    </location>
</feature>
<dbReference type="EMBL" id="BQNB010013661">
    <property type="protein sequence ID" value="GJT18724.1"/>
    <property type="molecule type" value="Genomic_DNA"/>
</dbReference>
<proteinExistence type="predicted"/>
<reference evidence="4" key="2">
    <citation type="submission" date="2022-01" db="EMBL/GenBank/DDBJ databases">
        <authorList>
            <person name="Yamashiro T."/>
            <person name="Shiraishi A."/>
            <person name="Satake H."/>
            <person name="Nakayama K."/>
        </authorList>
    </citation>
    <scope>NUCLEOTIDE SEQUENCE</scope>
</reference>
<evidence type="ECO:0000256" key="2">
    <source>
        <dbReference type="SAM" id="MobiDB-lite"/>
    </source>
</evidence>
<feature type="region of interest" description="Disordered" evidence="2">
    <location>
        <begin position="605"/>
        <end position="658"/>
    </location>
</feature>
<dbReference type="PROSITE" id="PS50158">
    <property type="entry name" value="ZF_CCHC"/>
    <property type="match status" value="1"/>
</dbReference>
<evidence type="ECO:0000313" key="4">
    <source>
        <dbReference type="EMBL" id="GJT18724.1"/>
    </source>
</evidence>
<accession>A0ABQ5BWV1</accession>
<dbReference type="InterPro" id="IPR001878">
    <property type="entry name" value="Znf_CCHC"/>
</dbReference>
<feature type="compositionally biased region" description="Low complexity" evidence="2">
    <location>
        <begin position="678"/>
        <end position="690"/>
    </location>
</feature>
<reference evidence="4" key="1">
    <citation type="journal article" date="2022" name="Int. J. Mol. Sci.">
        <title>Draft Genome of Tanacetum Coccineum: Genomic Comparison of Closely Related Tanacetum-Family Plants.</title>
        <authorList>
            <person name="Yamashiro T."/>
            <person name="Shiraishi A."/>
            <person name="Nakayama K."/>
            <person name="Satake H."/>
        </authorList>
    </citation>
    <scope>NUCLEOTIDE SEQUENCE</scope>
</reference>
<comment type="caution">
    <text evidence="4">The sequence shown here is derived from an EMBL/GenBank/DDBJ whole genome shotgun (WGS) entry which is preliminary data.</text>
</comment>
<protein>
    <submittedName>
        <fullName evidence="4">Retrovirus-related pol polyprotein from transposon TNT 1-94</fullName>
    </submittedName>
</protein>
<feature type="domain" description="CCHC-type" evidence="3">
    <location>
        <begin position="736"/>
        <end position="751"/>
    </location>
</feature>
<feature type="compositionally biased region" description="Polar residues" evidence="2">
    <location>
        <begin position="270"/>
        <end position="281"/>
    </location>
</feature>
<dbReference type="InterPro" id="IPR036875">
    <property type="entry name" value="Znf_CCHC_sf"/>
</dbReference>
<keyword evidence="1" id="KW-0862">Zinc</keyword>
<feature type="region of interest" description="Disordered" evidence="2">
    <location>
        <begin position="678"/>
        <end position="711"/>
    </location>
</feature>
<dbReference type="Gene3D" id="4.10.60.10">
    <property type="entry name" value="Zinc finger, CCHC-type"/>
    <property type="match status" value="1"/>
</dbReference>
<evidence type="ECO:0000313" key="5">
    <source>
        <dbReference type="Proteomes" id="UP001151760"/>
    </source>
</evidence>
<organism evidence="4 5">
    <name type="scientific">Tanacetum coccineum</name>
    <dbReference type="NCBI Taxonomy" id="301880"/>
    <lineage>
        <taxon>Eukaryota</taxon>
        <taxon>Viridiplantae</taxon>
        <taxon>Streptophyta</taxon>
        <taxon>Embryophyta</taxon>
        <taxon>Tracheophyta</taxon>
        <taxon>Spermatophyta</taxon>
        <taxon>Magnoliopsida</taxon>
        <taxon>eudicotyledons</taxon>
        <taxon>Gunneridae</taxon>
        <taxon>Pentapetalae</taxon>
        <taxon>asterids</taxon>
        <taxon>campanulids</taxon>
        <taxon>Asterales</taxon>
        <taxon>Asteraceae</taxon>
        <taxon>Asteroideae</taxon>
        <taxon>Anthemideae</taxon>
        <taxon>Anthemidinae</taxon>
        <taxon>Tanacetum</taxon>
    </lineage>
</organism>
<feature type="region of interest" description="Disordered" evidence="2">
    <location>
        <begin position="256"/>
        <end position="281"/>
    </location>
</feature>
<gene>
    <name evidence="4" type="ORF">Tco_0877430</name>
</gene>
<feature type="region of interest" description="Disordered" evidence="2">
    <location>
        <begin position="786"/>
        <end position="855"/>
    </location>
</feature>
<dbReference type="Pfam" id="PF00098">
    <property type="entry name" value="zf-CCHC"/>
    <property type="match status" value="1"/>
</dbReference>
<keyword evidence="1" id="KW-0479">Metal-binding</keyword>
<feature type="compositionally biased region" description="Polar residues" evidence="2">
    <location>
        <begin position="789"/>
        <end position="808"/>
    </location>
</feature>
<feature type="compositionally biased region" description="Low complexity" evidence="2">
    <location>
        <begin position="613"/>
        <end position="626"/>
    </location>
</feature>
<dbReference type="SMART" id="SM00343">
    <property type="entry name" value="ZnF_C2HC"/>
    <property type="match status" value="1"/>
</dbReference>
<keyword evidence="5" id="KW-1185">Reference proteome</keyword>
<dbReference type="SUPFAM" id="SSF57756">
    <property type="entry name" value="Retrovirus zinc finger-like domains"/>
    <property type="match status" value="1"/>
</dbReference>